<dbReference type="Proteomes" id="UP000887565">
    <property type="component" value="Unplaced"/>
</dbReference>
<accession>A0A915JPV6</accession>
<evidence type="ECO:0000313" key="2">
    <source>
        <dbReference type="WBParaSite" id="nRc.2.0.1.t28245-RA"/>
    </source>
</evidence>
<sequence length="93" mass="10835">MRIAIDDVDLELVDDKMGPTFVRINQASIHQGVDRDTFMQTKASIDKSSNKLDEKYHLHELRMKNQELRQRLKEACELLRAKNIPILDSDLDL</sequence>
<reference evidence="2" key="1">
    <citation type="submission" date="2022-11" db="UniProtKB">
        <authorList>
            <consortium name="WormBaseParasite"/>
        </authorList>
    </citation>
    <scope>IDENTIFICATION</scope>
</reference>
<protein>
    <submittedName>
        <fullName evidence="2">Uncharacterized protein</fullName>
    </submittedName>
</protein>
<keyword evidence="1" id="KW-1185">Reference proteome</keyword>
<dbReference type="WBParaSite" id="nRc.2.0.1.t28245-RA">
    <property type="protein sequence ID" value="nRc.2.0.1.t28245-RA"/>
    <property type="gene ID" value="nRc.2.0.1.g28245"/>
</dbReference>
<name>A0A915JPV6_ROMCU</name>
<dbReference type="AlphaFoldDB" id="A0A915JPV6"/>
<evidence type="ECO:0000313" key="1">
    <source>
        <dbReference type="Proteomes" id="UP000887565"/>
    </source>
</evidence>
<organism evidence="1 2">
    <name type="scientific">Romanomermis culicivorax</name>
    <name type="common">Nematode worm</name>
    <dbReference type="NCBI Taxonomy" id="13658"/>
    <lineage>
        <taxon>Eukaryota</taxon>
        <taxon>Metazoa</taxon>
        <taxon>Ecdysozoa</taxon>
        <taxon>Nematoda</taxon>
        <taxon>Enoplea</taxon>
        <taxon>Dorylaimia</taxon>
        <taxon>Mermithida</taxon>
        <taxon>Mermithoidea</taxon>
        <taxon>Mermithidae</taxon>
        <taxon>Romanomermis</taxon>
    </lineage>
</organism>
<proteinExistence type="predicted"/>